<dbReference type="EMBL" id="MU001672">
    <property type="protein sequence ID" value="KAF2461011.1"/>
    <property type="molecule type" value="Genomic_DNA"/>
</dbReference>
<evidence type="ECO:0000313" key="2">
    <source>
        <dbReference type="Proteomes" id="UP000799766"/>
    </source>
</evidence>
<gene>
    <name evidence="1" type="ORF">BDY21DRAFT_418919</name>
</gene>
<name>A0A6A6PAK1_9PEZI</name>
<keyword evidence="2" id="KW-1185">Reference proteome</keyword>
<dbReference type="AlphaFoldDB" id="A0A6A6PAK1"/>
<sequence>MAFVLGIIGNTISVMNLAAGFIPSSGDLDGGSRVRLGVGLDTSGGLSEAGGDVPYMRTYNANRDFIGEFFPGHREGVFGNSWMVWDEVDDGSFVDAWVRPRRDHEGQQPQYLELNMIADDEDGICLAYVTHVWPDGHTFGWIGDWGRHCGHAWYHSNIVIDDAGHKTACTWLDKNHDNHIKVNSLKLHMPSFGRDETNGGTAHSSDWYCHHPAAIQFFDRGDPLFWWVLEGRGIDGVAESQDQHEQQQPHAFSRRSESLAGRLIISNSTAHGATELCESGSSYGPDFVSLAEGQFCDMETHTLYPLCEDNSATSCFDVDSRDLRPADLGSVVARSSFVVKRAKYGKVMEWH</sequence>
<reference evidence="1" key="1">
    <citation type="journal article" date="2020" name="Stud. Mycol.">
        <title>101 Dothideomycetes genomes: a test case for predicting lifestyles and emergence of pathogens.</title>
        <authorList>
            <person name="Haridas S."/>
            <person name="Albert R."/>
            <person name="Binder M."/>
            <person name="Bloem J."/>
            <person name="Labutti K."/>
            <person name="Salamov A."/>
            <person name="Andreopoulos B."/>
            <person name="Baker S."/>
            <person name="Barry K."/>
            <person name="Bills G."/>
            <person name="Bluhm B."/>
            <person name="Cannon C."/>
            <person name="Castanera R."/>
            <person name="Culley D."/>
            <person name="Daum C."/>
            <person name="Ezra D."/>
            <person name="Gonzalez J."/>
            <person name="Henrissat B."/>
            <person name="Kuo A."/>
            <person name="Liang C."/>
            <person name="Lipzen A."/>
            <person name="Lutzoni F."/>
            <person name="Magnuson J."/>
            <person name="Mondo S."/>
            <person name="Nolan M."/>
            <person name="Ohm R."/>
            <person name="Pangilinan J."/>
            <person name="Park H.-J."/>
            <person name="Ramirez L."/>
            <person name="Alfaro M."/>
            <person name="Sun H."/>
            <person name="Tritt A."/>
            <person name="Yoshinaga Y."/>
            <person name="Zwiers L.-H."/>
            <person name="Turgeon B."/>
            <person name="Goodwin S."/>
            <person name="Spatafora J."/>
            <person name="Crous P."/>
            <person name="Grigoriev I."/>
        </authorList>
    </citation>
    <scope>NUCLEOTIDE SEQUENCE</scope>
    <source>
        <strain evidence="1">ATCC 16933</strain>
    </source>
</reference>
<organism evidence="1 2">
    <name type="scientific">Lineolata rhizophorae</name>
    <dbReference type="NCBI Taxonomy" id="578093"/>
    <lineage>
        <taxon>Eukaryota</taxon>
        <taxon>Fungi</taxon>
        <taxon>Dikarya</taxon>
        <taxon>Ascomycota</taxon>
        <taxon>Pezizomycotina</taxon>
        <taxon>Dothideomycetes</taxon>
        <taxon>Dothideomycetes incertae sedis</taxon>
        <taxon>Lineolatales</taxon>
        <taxon>Lineolataceae</taxon>
        <taxon>Lineolata</taxon>
    </lineage>
</organism>
<dbReference type="Proteomes" id="UP000799766">
    <property type="component" value="Unassembled WGS sequence"/>
</dbReference>
<dbReference type="OrthoDB" id="5365129at2759"/>
<protein>
    <submittedName>
        <fullName evidence="1">Uncharacterized protein</fullName>
    </submittedName>
</protein>
<evidence type="ECO:0000313" key="1">
    <source>
        <dbReference type="EMBL" id="KAF2461011.1"/>
    </source>
</evidence>
<accession>A0A6A6PAK1</accession>
<proteinExistence type="predicted"/>